<sequence length="170" mass="18566">MVTKFVVITGAIMRRMRRSSWLADKNKTATNWRTSSALWVRKQSSFAPTFATKDDVLNLMDKTVELFGRRSLGCLELGASIYVARKHAVEGLTFPWPWKGQFLSCVSTSIALGPIQTGMLDRFTGNEEKKSALVSSVPLRRIGTGGGRVGYPIRRVGSGVLPVGSGRSSA</sequence>
<evidence type="ECO:0000313" key="2">
    <source>
        <dbReference type="Proteomes" id="UP001217417"/>
    </source>
</evidence>
<evidence type="ECO:0000313" key="1">
    <source>
        <dbReference type="EMBL" id="KAJ8097019.1"/>
    </source>
</evidence>
<gene>
    <name evidence="1" type="ORF">POJ06DRAFT_271387</name>
</gene>
<accession>A0AAD7QKZ4</accession>
<keyword evidence="2" id="KW-1185">Reference proteome</keyword>
<organism evidence="1 2">
    <name type="scientific">Lipomyces tetrasporus</name>
    <dbReference type="NCBI Taxonomy" id="54092"/>
    <lineage>
        <taxon>Eukaryota</taxon>
        <taxon>Fungi</taxon>
        <taxon>Dikarya</taxon>
        <taxon>Ascomycota</taxon>
        <taxon>Saccharomycotina</taxon>
        <taxon>Lipomycetes</taxon>
        <taxon>Lipomycetales</taxon>
        <taxon>Lipomycetaceae</taxon>
        <taxon>Lipomyces</taxon>
    </lineage>
</organism>
<reference evidence="1" key="1">
    <citation type="submission" date="2023-03" db="EMBL/GenBank/DDBJ databases">
        <title>Near-Complete genome sequence of Lipomyces tetrasporous NRRL Y-64009, an oleaginous yeast capable of growing on lignocellulosic hydrolysates.</title>
        <authorList>
            <consortium name="Lawrence Berkeley National Laboratory"/>
            <person name="Jagtap S.S."/>
            <person name="Liu J.-J."/>
            <person name="Walukiewicz H.E."/>
            <person name="Pangilinan J."/>
            <person name="Lipzen A."/>
            <person name="Ahrendt S."/>
            <person name="Koriabine M."/>
            <person name="Cobaugh K."/>
            <person name="Salamov A."/>
            <person name="Yoshinaga Y."/>
            <person name="Ng V."/>
            <person name="Daum C."/>
            <person name="Grigoriev I.V."/>
            <person name="Slininger P.J."/>
            <person name="Dien B.S."/>
            <person name="Jin Y.-S."/>
            <person name="Rao C.V."/>
        </authorList>
    </citation>
    <scope>NUCLEOTIDE SEQUENCE</scope>
    <source>
        <strain evidence="1">NRRL Y-64009</strain>
    </source>
</reference>
<dbReference type="AlphaFoldDB" id="A0AAD7QKZ4"/>
<comment type="caution">
    <text evidence="1">The sequence shown here is derived from an EMBL/GenBank/DDBJ whole genome shotgun (WGS) entry which is preliminary data.</text>
</comment>
<dbReference type="Proteomes" id="UP001217417">
    <property type="component" value="Unassembled WGS sequence"/>
</dbReference>
<proteinExistence type="predicted"/>
<dbReference type="Gene3D" id="3.40.50.720">
    <property type="entry name" value="NAD(P)-binding Rossmann-like Domain"/>
    <property type="match status" value="1"/>
</dbReference>
<dbReference type="InterPro" id="IPR036291">
    <property type="entry name" value="NAD(P)-bd_dom_sf"/>
</dbReference>
<dbReference type="RefSeq" id="XP_056040469.1">
    <property type="nucleotide sequence ID" value="XM_056189501.1"/>
</dbReference>
<dbReference type="GeneID" id="80884667"/>
<protein>
    <submittedName>
        <fullName evidence="1">Uncharacterized protein</fullName>
    </submittedName>
</protein>
<dbReference type="EMBL" id="JARPMG010000012">
    <property type="protein sequence ID" value="KAJ8097019.1"/>
    <property type="molecule type" value="Genomic_DNA"/>
</dbReference>
<dbReference type="SUPFAM" id="SSF51735">
    <property type="entry name" value="NAD(P)-binding Rossmann-fold domains"/>
    <property type="match status" value="1"/>
</dbReference>
<name>A0AAD7QKZ4_9ASCO</name>